<keyword evidence="4" id="KW-0131">Cell cycle</keyword>
<protein>
    <submittedName>
        <fullName evidence="10">Cyclin-B3-1</fullName>
    </submittedName>
</protein>
<keyword evidence="9" id="KW-1185">Reference proteome</keyword>
<keyword evidence="3 5" id="KW-0195">Cyclin</keyword>
<dbReference type="InterPro" id="IPR039361">
    <property type="entry name" value="Cyclin"/>
</dbReference>
<dbReference type="GO" id="GO:0051301">
    <property type="term" value="P:cell division"/>
    <property type="evidence" value="ECO:0007669"/>
    <property type="project" value="UniProtKB-KW"/>
</dbReference>
<dbReference type="SMART" id="SM00385">
    <property type="entry name" value="CYCLIN"/>
    <property type="match status" value="2"/>
</dbReference>
<dbReference type="GeneID" id="103713524"/>
<evidence type="ECO:0000256" key="6">
    <source>
        <dbReference type="SAM" id="MobiDB-lite"/>
    </source>
</evidence>
<dbReference type="KEGG" id="pda:103713524"/>
<evidence type="ECO:0000259" key="7">
    <source>
        <dbReference type="SMART" id="SM00385"/>
    </source>
</evidence>
<dbReference type="Proteomes" id="UP000228380">
    <property type="component" value="Unplaced"/>
</dbReference>
<sequence>MVSTKGKAAMATRTLILEDPKPSKNKMAKDFKIYSGKERTKAESRESGFESSRKGSRKVSMAASRKSVPGTNACEKPAVQTGLNGGKRTVHGIENLLGKCDNAVKVRTGRQALADVSNVNNERSYQLRNRLSSNPQITKKLEGSNASQGKTNVRKCSYGPRMSLTKSVMIANASSRKPSRESANTDTRGKLNISGEPWCTVGSTRKKMLSEINICRNHQRNHSNDGSQVMNEGVKLRQPRLSLATQKVKDRNTLSRKPLATNSKGKATSVVKHAIVIEKSTISNPSEKKEVEMPTRSNFDDNASVIPQRCGQEKVQDDCGCYSHENVMATISRPKRTRRKSYTSSLVARSEIMGKSASLVNRHELLNIDNSSNPLEVVEYVDDIYQYYWSLEVQSPSLANYMIIQSDIAPRMRGILINWLIEVHLKFDLMQETLFLMVGLLDRVLSVLTVKRNELQMVGLTCLLLASKYEDFWHPKIGDLISISANLYTRDQMLAMERLIVTKLKFRLNIPTPYVFMLRFLKAAQSEKKLEHLAFYLIELCMVEYEALKFKPSLLCASAIYVARCTLQITPFWNGLLRKHAQYEESQLRDCASMILGFQRTAAQKPTKITYEKFLGSDHNSVAAIEAMDKLPL</sequence>
<dbReference type="RefSeq" id="XP_017699867.2">
    <property type="nucleotide sequence ID" value="XM_017844378.3"/>
</dbReference>
<feature type="compositionally biased region" description="Basic and acidic residues" evidence="6">
    <location>
        <begin position="16"/>
        <end position="53"/>
    </location>
</feature>
<dbReference type="FunFam" id="1.10.472.10:FF:000057">
    <property type="entry name" value="Cyclin N-terminal domain containing 2"/>
    <property type="match status" value="1"/>
</dbReference>
<organism evidence="9 10">
    <name type="scientific">Phoenix dactylifera</name>
    <name type="common">Date palm</name>
    <dbReference type="NCBI Taxonomy" id="42345"/>
    <lineage>
        <taxon>Eukaryota</taxon>
        <taxon>Viridiplantae</taxon>
        <taxon>Streptophyta</taxon>
        <taxon>Embryophyta</taxon>
        <taxon>Tracheophyta</taxon>
        <taxon>Spermatophyta</taxon>
        <taxon>Magnoliopsida</taxon>
        <taxon>Liliopsida</taxon>
        <taxon>Arecaceae</taxon>
        <taxon>Coryphoideae</taxon>
        <taxon>Phoeniceae</taxon>
        <taxon>Phoenix</taxon>
    </lineage>
</organism>
<dbReference type="CDD" id="cd20507">
    <property type="entry name" value="CYCLIN_CCNB1-like_rpt1"/>
    <property type="match status" value="1"/>
</dbReference>
<name>A0A8B7MVA8_PHODC</name>
<dbReference type="OrthoDB" id="5590282at2759"/>
<evidence type="ECO:0000256" key="5">
    <source>
        <dbReference type="RuleBase" id="RU000383"/>
    </source>
</evidence>
<evidence type="ECO:0000256" key="3">
    <source>
        <dbReference type="ARBA" id="ARBA00023127"/>
    </source>
</evidence>
<evidence type="ECO:0000313" key="9">
    <source>
        <dbReference type="Proteomes" id="UP000228380"/>
    </source>
</evidence>
<feature type="domain" description="Cyclin-like" evidence="7">
    <location>
        <begin position="418"/>
        <end position="502"/>
    </location>
</feature>
<comment type="similarity">
    <text evidence="1">Belongs to the cyclin family. Cyclin AB subfamily.</text>
</comment>
<dbReference type="Pfam" id="PF02984">
    <property type="entry name" value="Cyclin_C"/>
    <property type="match status" value="1"/>
</dbReference>
<accession>A0A8B7MVA8</accession>
<feature type="region of interest" description="Disordered" evidence="6">
    <location>
        <begin position="1"/>
        <end position="80"/>
    </location>
</feature>
<evidence type="ECO:0000259" key="8">
    <source>
        <dbReference type="SMART" id="SM01332"/>
    </source>
</evidence>
<evidence type="ECO:0000256" key="2">
    <source>
        <dbReference type="ARBA" id="ARBA00022618"/>
    </source>
</evidence>
<keyword evidence="2" id="KW-0132">Cell division</keyword>
<dbReference type="PANTHER" id="PTHR10177">
    <property type="entry name" value="CYCLINS"/>
    <property type="match status" value="1"/>
</dbReference>
<feature type="domain" description="Cyclin-like" evidence="7">
    <location>
        <begin position="515"/>
        <end position="597"/>
    </location>
</feature>
<dbReference type="InterPro" id="IPR006671">
    <property type="entry name" value="Cyclin_N"/>
</dbReference>
<dbReference type="InterPro" id="IPR004367">
    <property type="entry name" value="Cyclin_C-dom"/>
</dbReference>
<evidence type="ECO:0000256" key="4">
    <source>
        <dbReference type="ARBA" id="ARBA00023306"/>
    </source>
</evidence>
<gene>
    <name evidence="10" type="primary">LOC103713524</name>
</gene>
<reference evidence="10" key="1">
    <citation type="submission" date="2025-08" db="UniProtKB">
        <authorList>
            <consortium name="RefSeq"/>
        </authorList>
    </citation>
    <scope>IDENTIFICATION</scope>
    <source>
        <tissue evidence="10">Young leaves</tissue>
    </source>
</reference>
<dbReference type="SMART" id="SM01332">
    <property type="entry name" value="Cyclin_C"/>
    <property type="match status" value="1"/>
</dbReference>
<proteinExistence type="inferred from homology"/>
<dbReference type="InterPro" id="IPR013763">
    <property type="entry name" value="Cyclin-like_dom"/>
</dbReference>
<dbReference type="Pfam" id="PF00134">
    <property type="entry name" value="Cyclin_N"/>
    <property type="match status" value="1"/>
</dbReference>
<feature type="domain" description="Cyclin C-terminal" evidence="8">
    <location>
        <begin position="511"/>
        <end position="628"/>
    </location>
</feature>
<dbReference type="InterPro" id="IPR036915">
    <property type="entry name" value="Cyclin-like_sf"/>
</dbReference>
<dbReference type="Gene3D" id="1.10.472.10">
    <property type="entry name" value="Cyclin-like"/>
    <property type="match status" value="2"/>
</dbReference>
<dbReference type="SUPFAM" id="SSF47954">
    <property type="entry name" value="Cyclin-like"/>
    <property type="match status" value="2"/>
</dbReference>
<evidence type="ECO:0000313" key="10">
    <source>
        <dbReference type="RefSeq" id="XP_017699867.2"/>
    </source>
</evidence>
<dbReference type="FunFam" id="1.10.472.10:FF:000091">
    <property type="entry name" value="putative cyclin-B3-1 isoform X3"/>
    <property type="match status" value="1"/>
</dbReference>
<dbReference type="AlphaFoldDB" id="A0A8B7MVA8"/>
<evidence type="ECO:0000256" key="1">
    <source>
        <dbReference type="ARBA" id="ARBA00006955"/>
    </source>
</evidence>